<proteinExistence type="predicted"/>
<keyword evidence="2" id="KW-1185">Reference proteome</keyword>
<dbReference type="EMBL" id="MIGC01005576">
    <property type="protein sequence ID" value="PHJ16799.1"/>
    <property type="molecule type" value="Genomic_DNA"/>
</dbReference>
<dbReference type="OrthoDB" id="347027at2759"/>
<protein>
    <submittedName>
        <fullName evidence="1">Transmembrane protein</fullName>
    </submittedName>
</protein>
<dbReference type="GeneID" id="94432711"/>
<reference evidence="1 2" key="1">
    <citation type="journal article" date="2017" name="Int. J. Parasitol.">
        <title>The genome of the protozoan parasite Cystoisospora suis and a reverse vaccinology approach to identify vaccine candidates.</title>
        <authorList>
            <person name="Palmieri N."/>
            <person name="Shrestha A."/>
            <person name="Ruttkowski B."/>
            <person name="Beck T."/>
            <person name="Vogl C."/>
            <person name="Tomley F."/>
            <person name="Blake D.P."/>
            <person name="Joachim A."/>
        </authorList>
    </citation>
    <scope>NUCLEOTIDE SEQUENCE [LARGE SCALE GENOMIC DNA]</scope>
    <source>
        <strain evidence="1 2">Wien I</strain>
    </source>
</reference>
<sequence length="264" mass="28972">MASTSTTNPPSHKDAKRRGSLHNQLVWTAPASASTNSCVVLPLGNHVVTAAKRSTGALQQDLRIPAEANELTPFSCWQCLAHPDEASDTLVTQGYGRLQILLAYLLPEVIDVYEDNLEASQLSTPLAKQALDDADANKPGREDTAATLSDYKPNFTITSLAPSKGYVRISLNGVPVYRSSILDISPDALNETAAVVKGEKDETKLPNTIFNERIEIQIHWPYSVLRVELFNRDTTLGVVADDDLLGVFEMPIHLMLPFKIYDLE</sequence>
<dbReference type="VEuPathDB" id="ToxoDB:CSUI_009384"/>
<accession>A0A2C6KI59</accession>
<dbReference type="Proteomes" id="UP000221165">
    <property type="component" value="Unassembled WGS sequence"/>
</dbReference>
<organism evidence="1 2">
    <name type="scientific">Cystoisospora suis</name>
    <dbReference type="NCBI Taxonomy" id="483139"/>
    <lineage>
        <taxon>Eukaryota</taxon>
        <taxon>Sar</taxon>
        <taxon>Alveolata</taxon>
        <taxon>Apicomplexa</taxon>
        <taxon>Conoidasida</taxon>
        <taxon>Coccidia</taxon>
        <taxon>Eucoccidiorida</taxon>
        <taxon>Eimeriorina</taxon>
        <taxon>Sarcocystidae</taxon>
        <taxon>Cystoisospora</taxon>
    </lineage>
</organism>
<comment type="caution">
    <text evidence="1">The sequence shown here is derived from an EMBL/GenBank/DDBJ whole genome shotgun (WGS) entry which is preliminary data.</text>
</comment>
<name>A0A2C6KI59_9APIC</name>
<evidence type="ECO:0000313" key="2">
    <source>
        <dbReference type="Proteomes" id="UP000221165"/>
    </source>
</evidence>
<dbReference type="RefSeq" id="XP_067918524.1">
    <property type="nucleotide sequence ID" value="XM_068069500.1"/>
</dbReference>
<keyword evidence="1" id="KW-0812">Transmembrane</keyword>
<evidence type="ECO:0000313" key="1">
    <source>
        <dbReference type="EMBL" id="PHJ16799.1"/>
    </source>
</evidence>
<dbReference type="AlphaFoldDB" id="A0A2C6KI59"/>
<keyword evidence="1" id="KW-0472">Membrane</keyword>
<gene>
    <name evidence="1" type="ORF">CSUI_009384</name>
</gene>